<proteinExistence type="predicted"/>
<dbReference type="Proteomes" id="UP000036873">
    <property type="component" value="Unassembled WGS sequence"/>
</dbReference>
<protein>
    <recommendedName>
        <fullName evidence="4">DUF1461 domain-containing protein</fullName>
    </recommendedName>
</protein>
<keyword evidence="1" id="KW-1133">Transmembrane helix</keyword>
<accession>A0A0L6U3H9</accession>
<sequence>MIDIKDVFRIIISFFLGIVLIFFQAVLFLDFILLNPISYYEYVNIPAYYEKLRDQIDFGLEEVGRFTNLPGDVITASVKDVEIKDFTQTAVSEMIAFLRGDINDYTLRYDTTAIKNNLESYTQNYAAQRNQPYTQELAKQVDEIAKMSGERIETYTMIIDPALLKQVGMDKKIQSVFSKMRFMEMTLAGLMLLLVFILWLMNKHHRMRTLWWTGSSLMVSSIVLLIPGITIELMNISERIGLTDNYITWVLERSIDSTIIKWNLMQLIFLAFGVLLMISYFMYRRRKILLQRNREAMKEVY</sequence>
<comment type="caution">
    <text evidence="2">The sequence shown here is derived from an EMBL/GenBank/DDBJ whole genome shotgun (WGS) entry which is preliminary data.</text>
</comment>
<dbReference type="OrthoDB" id="9927991at2"/>
<evidence type="ECO:0000256" key="1">
    <source>
        <dbReference type="SAM" id="Phobius"/>
    </source>
</evidence>
<gene>
    <name evidence="2" type="ORF">AKG39_03970</name>
</gene>
<keyword evidence="1" id="KW-0472">Membrane</keyword>
<evidence type="ECO:0000313" key="2">
    <source>
        <dbReference type="EMBL" id="KNZ42887.1"/>
    </source>
</evidence>
<dbReference type="STRING" id="52689.AKG39_03970"/>
<evidence type="ECO:0008006" key="4">
    <source>
        <dbReference type="Google" id="ProtNLM"/>
    </source>
</evidence>
<evidence type="ECO:0000313" key="3">
    <source>
        <dbReference type="Proteomes" id="UP000036873"/>
    </source>
</evidence>
<organism evidence="2 3">
    <name type="scientific">Acetobacterium bakii</name>
    <dbReference type="NCBI Taxonomy" id="52689"/>
    <lineage>
        <taxon>Bacteria</taxon>
        <taxon>Bacillati</taxon>
        <taxon>Bacillota</taxon>
        <taxon>Clostridia</taxon>
        <taxon>Eubacteriales</taxon>
        <taxon>Eubacteriaceae</taxon>
        <taxon>Acetobacterium</taxon>
    </lineage>
</organism>
<feature type="transmembrane region" description="Helical" evidence="1">
    <location>
        <begin position="185"/>
        <end position="202"/>
    </location>
</feature>
<reference evidence="3" key="1">
    <citation type="submission" date="2015-07" db="EMBL/GenBank/DDBJ databases">
        <title>Draft genome sequence of Acetobacterium bakii DSM 8293, a potential psychrophilic chemical producer through syngas fermentation.</title>
        <authorList>
            <person name="Song Y."/>
            <person name="Hwang S."/>
            <person name="Cho B.-K."/>
        </authorList>
    </citation>
    <scope>NUCLEOTIDE SEQUENCE [LARGE SCALE GENOMIC DNA]</scope>
    <source>
        <strain evidence="3">DSM 8239</strain>
    </source>
</reference>
<keyword evidence="1" id="KW-0812">Transmembrane</keyword>
<dbReference type="RefSeq" id="WP_050739064.1">
    <property type="nucleotide sequence ID" value="NZ_LGYO01000008.1"/>
</dbReference>
<feature type="transmembrane region" description="Helical" evidence="1">
    <location>
        <begin position="209"/>
        <end position="229"/>
    </location>
</feature>
<dbReference type="EMBL" id="LGYO01000008">
    <property type="protein sequence ID" value="KNZ42887.1"/>
    <property type="molecule type" value="Genomic_DNA"/>
</dbReference>
<name>A0A0L6U3H9_9FIRM</name>
<feature type="transmembrane region" description="Helical" evidence="1">
    <location>
        <begin position="264"/>
        <end position="283"/>
    </location>
</feature>
<keyword evidence="3" id="KW-1185">Reference proteome</keyword>
<feature type="transmembrane region" description="Helical" evidence="1">
    <location>
        <begin position="7"/>
        <end position="34"/>
    </location>
</feature>
<dbReference type="AlphaFoldDB" id="A0A0L6U3H9"/>